<reference evidence="1" key="2">
    <citation type="submission" date="2022-06" db="UniProtKB">
        <authorList>
            <consortium name="EnsemblMetazoa"/>
        </authorList>
    </citation>
    <scope>IDENTIFICATION</scope>
    <source>
        <strain evidence="1">PS312</strain>
    </source>
</reference>
<organism evidence="1 2">
    <name type="scientific">Pristionchus pacificus</name>
    <name type="common">Parasitic nematode worm</name>
    <dbReference type="NCBI Taxonomy" id="54126"/>
    <lineage>
        <taxon>Eukaryota</taxon>
        <taxon>Metazoa</taxon>
        <taxon>Ecdysozoa</taxon>
        <taxon>Nematoda</taxon>
        <taxon>Chromadorea</taxon>
        <taxon>Rhabditida</taxon>
        <taxon>Rhabditina</taxon>
        <taxon>Diplogasteromorpha</taxon>
        <taxon>Diplogasteroidea</taxon>
        <taxon>Neodiplogasteridae</taxon>
        <taxon>Pristionchus</taxon>
    </lineage>
</organism>
<proteinExistence type="predicted"/>
<dbReference type="AlphaFoldDB" id="A0A2A6BBN1"/>
<evidence type="ECO:0000313" key="2">
    <source>
        <dbReference type="Proteomes" id="UP000005239"/>
    </source>
</evidence>
<dbReference type="OrthoDB" id="3352408at2759"/>
<accession>A0A8R1UAE6</accession>
<dbReference type="Gene3D" id="1.20.1110.10">
    <property type="entry name" value="Calcium-transporting ATPase, transmembrane domain"/>
    <property type="match status" value="1"/>
</dbReference>
<name>A0A2A6BBN1_PRIPA</name>
<dbReference type="SUPFAM" id="SSF81665">
    <property type="entry name" value="Calcium ATPase, transmembrane domain M"/>
    <property type="match status" value="1"/>
</dbReference>
<dbReference type="EnsemblMetazoa" id="PPA15164.1">
    <property type="protein sequence ID" value="PPA15164.1"/>
    <property type="gene ID" value="WBGene00104718"/>
</dbReference>
<dbReference type="InterPro" id="IPR023298">
    <property type="entry name" value="ATPase_P-typ_TM_dom_sf"/>
</dbReference>
<reference evidence="2" key="1">
    <citation type="journal article" date="2008" name="Nat. Genet.">
        <title>The Pristionchus pacificus genome provides a unique perspective on nematode lifestyle and parasitism.</title>
        <authorList>
            <person name="Dieterich C."/>
            <person name="Clifton S.W."/>
            <person name="Schuster L.N."/>
            <person name="Chinwalla A."/>
            <person name="Delehaunty K."/>
            <person name="Dinkelacker I."/>
            <person name="Fulton L."/>
            <person name="Fulton R."/>
            <person name="Godfrey J."/>
            <person name="Minx P."/>
            <person name="Mitreva M."/>
            <person name="Roeseler W."/>
            <person name="Tian H."/>
            <person name="Witte H."/>
            <person name="Yang S.P."/>
            <person name="Wilson R.K."/>
            <person name="Sommer R.J."/>
        </authorList>
    </citation>
    <scope>NUCLEOTIDE SEQUENCE [LARGE SCALE GENOMIC DNA]</scope>
    <source>
        <strain evidence="2">PS312</strain>
    </source>
</reference>
<gene>
    <name evidence="1" type="primary">WBGene00104718</name>
</gene>
<dbReference type="Proteomes" id="UP000005239">
    <property type="component" value="Unassembled WGS sequence"/>
</dbReference>
<sequence>MFEKEPTMNNFKMVRNDIKNRKGVLALFEEHEDQTAAVTTFVELFVILLILIANATVGVRQERNAESAIEAQKEDEPEMVKSKILTYNKGEKRLENDAL</sequence>
<evidence type="ECO:0000313" key="1">
    <source>
        <dbReference type="EnsemblMetazoa" id="PPA15164.1"/>
    </source>
</evidence>
<keyword evidence="2" id="KW-1185">Reference proteome</keyword>
<protein>
    <submittedName>
        <fullName evidence="1">Uncharacterized protein</fullName>
    </submittedName>
</protein>
<accession>A0A2A6BBN1</accession>